<dbReference type="RefSeq" id="WP_169698952.1">
    <property type="nucleotide sequence ID" value="NZ_LS974202.1"/>
</dbReference>
<dbReference type="AlphaFoldDB" id="A0A7Z7LFV3"/>
<evidence type="ECO:0000313" key="2">
    <source>
        <dbReference type="Proteomes" id="UP000250796"/>
    </source>
</evidence>
<protein>
    <recommendedName>
        <fullName evidence="3">Zinc-binding protein</fullName>
    </recommendedName>
</protein>
<dbReference type="Proteomes" id="UP000250796">
    <property type="component" value="Chromosome MESINF"/>
</dbReference>
<gene>
    <name evidence="1" type="ORF">MESINF_1241</name>
</gene>
<name>A0A7Z7LFV3_9BACT</name>
<evidence type="ECO:0008006" key="3">
    <source>
        <dbReference type="Google" id="ProtNLM"/>
    </source>
</evidence>
<sequence>MMSIGILPCQGSSNTGMMTNKVTLNKVDGKEFKTVCALGLPLGIEGIIKNAKSNEGFVALNGCPIKCASKALLSVGIDDFKEITVTDLGIQKNGNMKDETGIEKLSDKLDEVVESLRKIQ</sequence>
<reference evidence="1 2" key="1">
    <citation type="submission" date="2017-01" db="EMBL/GenBank/DDBJ databases">
        <authorList>
            <person name="Erauso G."/>
        </authorList>
    </citation>
    <scope>NUCLEOTIDE SEQUENCE [LARGE SCALE GENOMIC DNA]</scope>
    <source>
        <strain evidence="1">MESINF1</strain>
    </source>
</reference>
<accession>A0A7Z7LFV3</accession>
<proteinExistence type="predicted"/>
<keyword evidence="2" id="KW-1185">Reference proteome</keyword>
<dbReference type="Pfam" id="PF08859">
    <property type="entry name" value="DGC"/>
    <property type="match status" value="1"/>
</dbReference>
<evidence type="ECO:0000313" key="1">
    <source>
        <dbReference type="EMBL" id="SSC12685.1"/>
    </source>
</evidence>
<dbReference type="InterPro" id="IPR014958">
    <property type="entry name" value="DGC"/>
</dbReference>
<organism evidence="1 2">
    <name type="scientific">Mesotoga infera</name>
    <dbReference type="NCBI Taxonomy" id="1236046"/>
    <lineage>
        <taxon>Bacteria</taxon>
        <taxon>Thermotogati</taxon>
        <taxon>Thermotogota</taxon>
        <taxon>Thermotogae</taxon>
        <taxon>Kosmotogales</taxon>
        <taxon>Kosmotogaceae</taxon>
        <taxon>Mesotoga</taxon>
    </lineage>
</organism>
<dbReference type="EMBL" id="LS974202">
    <property type="protein sequence ID" value="SSC12685.1"/>
    <property type="molecule type" value="Genomic_DNA"/>
</dbReference>
<dbReference type="KEGG" id="minf:MESINF_1241"/>